<dbReference type="SUPFAM" id="SSF53448">
    <property type="entry name" value="Nucleotide-diphospho-sugar transferases"/>
    <property type="match status" value="2"/>
</dbReference>
<dbReference type="Proteomes" id="UP001203607">
    <property type="component" value="Unassembled WGS sequence"/>
</dbReference>
<keyword evidence="2" id="KW-0548">Nucleotidyltransferase</keyword>
<dbReference type="Gene3D" id="3.90.550.10">
    <property type="entry name" value="Spore Coat Polysaccharide Biosynthesis Protein SpsA, Chain A"/>
    <property type="match status" value="2"/>
</dbReference>
<keyword evidence="1 4" id="KW-0808">Transferase</keyword>
<accession>A0ABT0PSA9</accession>
<dbReference type="InterPro" id="IPR025877">
    <property type="entry name" value="MobA-like_NTP_Trfase"/>
</dbReference>
<feature type="domain" description="MobA-like NTP transferase" evidence="3">
    <location>
        <begin position="6"/>
        <end position="141"/>
    </location>
</feature>
<dbReference type="EMBL" id="JAMFMA010000002">
    <property type="protein sequence ID" value="MCL6274283.1"/>
    <property type="molecule type" value="Genomic_DNA"/>
</dbReference>
<dbReference type="RefSeq" id="WP_249657468.1">
    <property type="nucleotide sequence ID" value="NZ_JAMFMA010000002.1"/>
</dbReference>
<dbReference type="InterPro" id="IPR050065">
    <property type="entry name" value="GlmU-like"/>
</dbReference>
<evidence type="ECO:0000256" key="1">
    <source>
        <dbReference type="ARBA" id="ARBA00022679"/>
    </source>
</evidence>
<evidence type="ECO:0000313" key="4">
    <source>
        <dbReference type="EMBL" id="MCL6274283.1"/>
    </source>
</evidence>
<dbReference type="CDD" id="cd04183">
    <property type="entry name" value="GT2_BcE_like"/>
    <property type="match status" value="1"/>
</dbReference>
<evidence type="ECO:0000313" key="5">
    <source>
        <dbReference type="Proteomes" id="UP001203607"/>
    </source>
</evidence>
<keyword evidence="5" id="KW-1185">Reference proteome</keyword>
<dbReference type="PANTHER" id="PTHR43584">
    <property type="entry name" value="NUCLEOTIDYL TRANSFERASE"/>
    <property type="match status" value="1"/>
</dbReference>
<gene>
    <name evidence="4" type="ORF">M3P19_09695</name>
</gene>
<reference evidence="4 5" key="1">
    <citation type="submission" date="2022-05" db="EMBL/GenBank/DDBJ databases">
        <authorList>
            <person name="Park J.-S."/>
        </authorList>
    </citation>
    <scope>NUCLEOTIDE SEQUENCE [LARGE SCALE GENOMIC DNA]</scope>
    <source>
        <strain evidence="4 5">2012CJ35-5</strain>
    </source>
</reference>
<sequence>MKIIIPMSGMGNRFVKAGYSTPKPLIEIDGKPIIEHVVGMFPGEHNFIFICNSQHLRETNMRDILKGISPDSIVTEIPPHKKGPVYAVHLMNEYILDDEEVIVNYCDFSCYWDYHDFLDHTRTRNADGAVPAYKGFHPHMLGTTNYAFMRDDKQWMLEIKEKEPFTDNRMEEFASIGTYYFKKGSYVKKYFKELMDKDINLNGEYYVSLIYNLLVNDGFNVSIYDVQHMLQWGTPQDVEEYNGFSNYFKAILEFKVDKQPHEQSGVNLIPLAGKGSRFTMEGYKDPKPLISVSGKPMIIQASEYLPSSNSNIFVCLEDHLKSYPLEKSIKQVYPKAKILPISGTTEGQACTCELGLANEDNQQPLLIAACDNGMIYNKERYSELLDDKQIDAIIWSFKNHPSSEQNPEMYGWLKVDGLENVTGVSVKKQISGSPRNDHAIVGTFYFRKAKYFLDALKRMYEKDIRVNGEFYVDSCVNELVDMGLNVKVFQIDHYLGWGTPNDYRTFKYWQSFFHKVDWHPYRLEKDPTMKISSILNLKEEYQEFNQEWR</sequence>
<dbReference type="PANTHER" id="PTHR43584:SF8">
    <property type="entry name" value="N-ACETYLMURAMATE ALPHA-1-PHOSPHATE URIDYLYLTRANSFERASE"/>
    <property type="match status" value="1"/>
</dbReference>
<dbReference type="GO" id="GO:0016740">
    <property type="term" value="F:transferase activity"/>
    <property type="evidence" value="ECO:0007669"/>
    <property type="project" value="UniProtKB-KW"/>
</dbReference>
<evidence type="ECO:0000259" key="3">
    <source>
        <dbReference type="Pfam" id="PF12804"/>
    </source>
</evidence>
<organism evidence="4 5">
    <name type="scientific">Flagellimonas spongiicola</name>
    <dbReference type="NCBI Taxonomy" id="2942208"/>
    <lineage>
        <taxon>Bacteria</taxon>
        <taxon>Pseudomonadati</taxon>
        <taxon>Bacteroidota</taxon>
        <taxon>Flavobacteriia</taxon>
        <taxon>Flavobacteriales</taxon>
        <taxon>Flavobacteriaceae</taxon>
        <taxon>Flagellimonas</taxon>
    </lineage>
</organism>
<name>A0ABT0PSA9_9FLAO</name>
<dbReference type="Pfam" id="PF12804">
    <property type="entry name" value="NTP_transf_3"/>
    <property type="match status" value="1"/>
</dbReference>
<dbReference type="InterPro" id="IPR029044">
    <property type="entry name" value="Nucleotide-diphossugar_trans"/>
</dbReference>
<protein>
    <submittedName>
        <fullName evidence="4">NTP transferase domain-containing protein</fullName>
    </submittedName>
</protein>
<comment type="caution">
    <text evidence="4">The sequence shown here is derived from an EMBL/GenBank/DDBJ whole genome shotgun (WGS) entry which is preliminary data.</text>
</comment>
<proteinExistence type="predicted"/>
<evidence type="ECO:0000256" key="2">
    <source>
        <dbReference type="ARBA" id="ARBA00022695"/>
    </source>
</evidence>